<keyword evidence="1" id="KW-0472">Membrane</keyword>
<accession>A0A0D5YRZ8</accession>
<proteinExistence type="predicted"/>
<dbReference type="Proteomes" id="UP000032726">
    <property type="component" value="Chromosome"/>
</dbReference>
<dbReference type="KEGG" id="mlt:VC82_988"/>
<dbReference type="PATRIC" id="fig|516051.4.peg.1025"/>
<evidence type="ECO:0000256" key="1">
    <source>
        <dbReference type="SAM" id="Phobius"/>
    </source>
</evidence>
<dbReference type="AlphaFoldDB" id="A0A0D5YRZ8"/>
<gene>
    <name evidence="2" type="ORF">VC82_988</name>
</gene>
<sequence length="67" mass="8333">MIKILRYTEYLYLAVAIISIYKIVTLWSINPKDTYIFIFFAVVSIAMFLFRRNYRKRFEKRKRENKE</sequence>
<feature type="transmembrane region" description="Helical" evidence="1">
    <location>
        <begin position="35"/>
        <end position="54"/>
    </location>
</feature>
<dbReference type="RefSeq" id="WP_045801372.1">
    <property type="nucleotide sequence ID" value="NZ_CP011071.1"/>
</dbReference>
<dbReference type="HOGENOM" id="CLU_205917_1_0_10"/>
<dbReference type="OrthoDB" id="1151040at2"/>
<dbReference type="EMBL" id="CP011071">
    <property type="protein sequence ID" value="AKA34636.1"/>
    <property type="molecule type" value="Genomic_DNA"/>
</dbReference>
<keyword evidence="1" id="KW-0812">Transmembrane</keyword>
<keyword evidence="1" id="KW-1133">Transmembrane helix</keyword>
<keyword evidence="3" id="KW-1185">Reference proteome</keyword>
<evidence type="ECO:0000313" key="2">
    <source>
        <dbReference type="EMBL" id="AKA34636.1"/>
    </source>
</evidence>
<dbReference type="STRING" id="516051.VC82_988"/>
<feature type="transmembrane region" description="Helical" evidence="1">
    <location>
        <begin position="12"/>
        <end position="29"/>
    </location>
</feature>
<reference evidence="2 3" key="1">
    <citation type="submission" date="2015-03" db="EMBL/GenBank/DDBJ databases">
        <title>Complete genome sequence of Muricauda lutaonensis CC-HSB-11T, isolated from a coastal hot spring.</title>
        <authorList>
            <person name="Kim K.M."/>
        </authorList>
    </citation>
    <scope>NUCLEOTIDE SEQUENCE [LARGE SCALE GENOMIC DNA]</scope>
    <source>
        <strain evidence="2 3">CC-HSB-11</strain>
    </source>
</reference>
<name>A0A0D5YRZ8_9FLAO</name>
<protein>
    <submittedName>
        <fullName evidence="2">Uncharacterized protein</fullName>
    </submittedName>
</protein>
<organism evidence="2 3">
    <name type="scientific">Flagellimonas lutaonensis</name>
    <dbReference type="NCBI Taxonomy" id="516051"/>
    <lineage>
        <taxon>Bacteria</taxon>
        <taxon>Pseudomonadati</taxon>
        <taxon>Bacteroidota</taxon>
        <taxon>Flavobacteriia</taxon>
        <taxon>Flavobacteriales</taxon>
        <taxon>Flavobacteriaceae</taxon>
        <taxon>Flagellimonas</taxon>
    </lineage>
</organism>
<evidence type="ECO:0000313" key="3">
    <source>
        <dbReference type="Proteomes" id="UP000032726"/>
    </source>
</evidence>